<dbReference type="SMART" id="SM00327">
    <property type="entry name" value="VWA"/>
    <property type="match status" value="1"/>
</dbReference>
<keyword evidence="4" id="KW-1185">Reference proteome</keyword>
<accession>A0ABQ2CTA0</accession>
<evidence type="ECO:0000256" key="1">
    <source>
        <dbReference type="SAM" id="SignalP"/>
    </source>
</evidence>
<dbReference type="Pfam" id="PF13519">
    <property type="entry name" value="VWA_2"/>
    <property type="match status" value="1"/>
</dbReference>
<reference evidence="4" key="1">
    <citation type="journal article" date="2019" name="Int. J. Syst. Evol. Microbiol.">
        <title>The Global Catalogue of Microorganisms (GCM) 10K type strain sequencing project: providing services to taxonomists for standard genome sequencing and annotation.</title>
        <authorList>
            <consortium name="The Broad Institute Genomics Platform"/>
            <consortium name="The Broad Institute Genome Sequencing Center for Infectious Disease"/>
            <person name="Wu L."/>
            <person name="Ma J."/>
        </authorList>
    </citation>
    <scope>NUCLEOTIDE SEQUENCE [LARGE SCALE GENOMIC DNA]</scope>
    <source>
        <strain evidence="4">JCM 14370</strain>
    </source>
</reference>
<organism evidence="3 4">
    <name type="scientific">Deinococcus roseus</name>
    <dbReference type="NCBI Taxonomy" id="392414"/>
    <lineage>
        <taxon>Bacteria</taxon>
        <taxon>Thermotogati</taxon>
        <taxon>Deinococcota</taxon>
        <taxon>Deinococci</taxon>
        <taxon>Deinococcales</taxon>
        <taxon>Deinococcaceae</taxon>
        <taxon>Deinococcus</taxon>
    </lineage>
</organism>
<proteinExistence type="predicted"/>
<dbReference type="InterPro" id="IPR002035">
    <property type="entry name" value="VWF_A"/>
</dbReference>
<feature type="chain" id="PRO_5045354092" description="VWFA domain-containing protein" evidence="1">
    <location>
        <begin position="21"/>
        <end position="834"/>
    </location>
</feature>
<dbReference type="SUPFAM" id="SSF53300">
    <property type="entry name" value="vWA-like"/>
    <property type="match status" value="1"/>
</dbReference>
<evidence type="ECO:0000313" key="4">
    <source>
        <dbReference type="Proteomes" id="UP000632222"/>
    </source>
</evidence>
<dbReference type="Gene3D" id="3.40.50.410">
    <property type="entry name" value="von Willebrand factor, type A domain"/>
    <property type="match status" value="1"/>
</dbReference>
<gene>
    <name evidence="3" type="ORF">GCM10008938_01290</name>
</gene>
<dbReference type="Proteomes" id="UP000632222">
    <property type="component" value="Unassembled WGS sequence"/>
</dbReference>
<feature type="domain" description="VWFA" evidence="2">
    <location>
        <begin position="23"/>
        <end position="205"/>
    </location>
</feature>
<dbReference type="InterPro" id="IPR036465">
    <property type="entry name" value="vWFA_dom_sf"/>
</dbReference>
<keyword evidence="1" id="KW-0732">Signal</keyword>
<protein>
    <recommendedName>
        <fullName evidence="2">VWFA domain-containing protein</fullName>
    </recommendedName>
</protein>
<dbReference type="RefSeq" id="WP_188998274.1">
    <property type="nucleotide sequence ID" value="NZ_BMOD01000001.1"/>
</dbReference>
<dbReference type="EMBL" id="BMOD01000001">
    <property type="protein sequence ID" value="GGJ19026.1"/>
    <property type="molecule type" value="Genomic_DNA"/>
</dbReference>
<sequence length="834" mass="88887">MNLSRTMLTLGFLLAAQASAETRVELILDASGSMYNKLADGQTRISVARDVLSGFIASLPEDPELNVGLRIYGAKTMAVAPGSCEDSELVLPMEGLNRKSLQDTVRKTTPKGATPIAYSLLKAAEDFPNDASKKMVVLVTDGQESCGGDLKAAMELFKSRGIDLKVIGIDLDARAQRSFEGIGSFQNTTTANQLASALGNAVQQVAKPVQQTVPVEVQLTVNGQPAPAGNTVTLIRSLNGEKHPLLQNGEGLYAQDVPVGNYSAQVNTSTGVKTFTGISVNAASENRFTFEVGEVKNLVQLSFTPQAPVMGGSAKVLFKNVPEEATGDAYITVVAADASDNEYGNYEYVQGKEGQTELRVPEIPQPMQFRYVLTLPDGTVQVLGRSATFTPREVPATVKVPAEITAGDVVKVVWTGPGNLDDYITVVTQDTPDGNYDAYAYTQNAQSPLEIRTRPVAGTYEVRYMSGAGRVLARQTFKATLGKYSLGAPQKMGVGKEIKISWKGPGQPGDYVTIVPRDAPEGTYTQYFYADKPEGTGTLIAPQVAGEYQIRFNSEATGQAFTVLNITIEGTDYSITAPASVVAGSTISVQWKGADAPGDYLTIVPRTAQDGTYLQYSYTSSGTPLNLQVPVTPGDYEIRYQSEGLGNAVLARVPLKVAAASISLKYPGSVMAGSILRVTVQGPNNDGDYLTIVPKDAPDGTFTSYIYTSGGNPVMVPAPADPGTYEVRYMSEANGGTVLFRQPLTLTAAKATIQAPASGKVSTSVRITWSGPGGPNDRIVLARKGSDAGEWIYEYGVGDALQFDVSLPDEAGDYEIRYLTENNTMLVKVPVKVQ</sequence>
<comment type="caution">
    <text evidence="3">The sequence shown here is derived from an EMBL/GenBank/DDBJ whole genome shotgun (WGS) entry which is preliminary data.</text>
</comment>
<evidence type="ECO:0000313" key="3">
    <source>
        <dbReference type="EMBL" id="GGJ19026.1"/>
    </source>
</evidence>
<dbReference type="PROSITE" id="PS50234">
    <property type="entry name" value="VWFA"/>
    <property type="match status" value="1"/>
</dbReference>
<feature type="signal peptide" evidence="1">
    <location>
        <begin position="1"/>
        <end position="20"/>
    </location>
</feature>
<evidence type="ECO:0000259" key="2">
    <source>
        <dbReference type="PROSITE" id="PS50234"/>
    </source>
</evidence>
<name>A0ABQ2CTA0_9DEIO</name>